<dbReference type="InterPro" id="IPR013324">
    <property type="entry name" value="RNA_pol_sigma_r3/r4-like"/>
</dbReference>
<evidence type="ECO:0000313" key="8">
    <source>
        <dbReference type="EMBL" id="CAB4952485.1"/>
    </source>
</evidence>
<dbReference type="InterPro" id="IPR013325">
    <property type="entry name" value="RNA_pol_sigma_r2"/>
</dbReference>
<reference evidence="7" key="1">
    <citation type="submission" date="2020-05" db="EMBL/GenBank/DDBJ databases">
        <authorList>
            <person name="Chiriac C."/>
            <person name="Salcher M."/>
            <person name="Ghai R."/>
            <person name="Kavagutti S V."/>
        </authorList>
    </citation>
    <scope>NUCLEOTIDE SEQUENCE</scope>
</reference>
<accession>A0A6J5YKB5</accession>
<dbReference type="Pfam" id="PF08281">
    <property type="entry name" value="Sigma70_r4_2"/>
    <property type="match status" value="1"/>
</dbReference>
<dbReference type="AlphaFoldDB" id="A0A6J5YKB5"/>
<protein>
    <submittedName>
        <fullName evidence="7">Unannotated protein</fullName>
    </submittedName>
</protein>
<proteinExistence type="inferred from homology"/>
<evidence type="ECO:0000259" key="6">
    <source>
        <dbReference type="Pfam" id="PF08281"/>
    </source>
</evidence>
<feature type="domain" description="RNA polymerase sigma factor 70 region 4 type 2" evidence="6">
    <location>
        <begin position="108"/>
        <end position="156"/>
    </location>
</feature>
<evidence type="ECO:0000313" key="7">
    <source>
        <dbReference type="EMBL" id="CAB4324022.1"/>
    </source>
</evidence>
<organism evidence="7">
    <name type="scientific">freshwater metagenome</name>
    <dbReference type="NCBI Taxonomy" id="449393"/>
    <lineage>
        <taxon>unclassified sequences</taxon>
        <taxon>metagenomes</taxon>
        <taxon>ecological metagenomes</taxon>
    </lineage>
</organism>
<dbReference type="InterPro" id="IPR007627">
    <property type="entry name" value="RNA_pol_sigma70_r2"/>
</dbReference>
<sequence length="166" mass="18332">MNAAREGDDRSVEQLVRLTQPAIWRLCSSLGSAGEVEDLVNETYMRALRSLGTYRGEASVRSWLLSIARNVCADHVRSRVRDRRLLERLQTQHRSSAASANGEGHTAALLDALHPDRREAFVLTQLLGLSYDEAAVVLEVPIGTVRSRVARARVDLRASVTIAEAN</sequence>
<dbReference type="GO" id="GO:0003677">
    <property type="term" value="F:DNA binding"/>
    <property type="evidence" value="ECO:0007669"/>
    <property type="project" value="InterPro"/>
</dbReference>
<evidence type="ECO:0000256" key="4">
    <source>
        <dbReference type="ARBA" id="ARBA00023163"/>
    </source>
</evidence>
<dbReference type="Pfam" id="PF04542">
    <property type="entry name" value="Sigma70_r2"/>
    <property type="match status" value="1"/>
</dbReference>
<dbReference type="PANTHER" id="PTHR43133:SF61">
    <property type="entry name" value="ECF RNA POLYMERASE SIGMA FACTOR SIGC"/>
    <property type="match status" value="1"/>
</dbReference>
<dbReference type="GO" id="GO:0016987">
    <property type="term" value="F:sigma factor activity"/>
    <property type="evidence" value="ECO:0007669"/>
    <property type="project" value="UniProtKB-KW"/>
</dbReference>
<dbReference type="NCBIfam" id="TIGR02937">
    <property type="entry name" value="sigma70-ECF"/>
    <property type="match status" value="1"/>
</dbReference>
<gene>
    <name evidence="7" type="ORF">UFOPK1392_01785</name>
    <name evidence="8" type="ORF">UFOPK3733_01960</name>
</gene>
<evidence type="ECO:0000259" key="5">
    <source>
        <dbReference type="Pfam" id="PF04542"/>
    </source>
</evidence>
<dbReference type="InterPro" id="IPR036388">
    <property type="entry name" value="WH-like_DNA-bd_sf"/>
</dbReference>
<keyword evidence="3" id="KW-0731">Sigma factor</keyword>
<evidence type="ECO:0000256" key="3">
    <source>
        <dbReference type="ARBA" id="ARBA00023082"/>
    </source>
</evidence>
<dbReference type="Gene3D" id="1.10.10.10">
    <property type="entry name" value="Winged helix-like DNA-binding domain superfamily/Winged helix DNA-binding domain"/>
    <property type="match status" value="1"/>
</dbReference>
<dbReference type="InterPro" id="IPR039425">
    <property type="entry name" value="RNA_pol_sigma-70-like"/>
</dbReference>
<name>A0A6J5YKB5_9ZZZZ</name>
<dbReference type="Gene3D" id="1.10.1740.10">
    <property type="match status" value="1"/>
</dbReference>
<dbReference type="SUPFAM" id="SSF88659">
    <property type="entry name" value="Sigma3 and sigma4 domains of RNA polymerase sigma factors"/>
    <property type="match status" value="1"/>
</dbReference>
<dbReference type="CDD" id="cd06171">
    <property type="entry name" value="Sigma70_r4"/>
    <property type="match status" value="1"/>
</dbReference>
<feature type="domain" description="RNA polymerase sigma-70 region 2" evidence="5">
    <location>
        <begin position="15"/>
        <end position="81"/>
    </location>
</feature>
<evidence type="ECO:0000256" key="1">
    <source>
        <dbReference type="ARBA" id="ARBA00010641"/>
    </source>
</evidence>
<dbReference type="EMBL" id="CAFBNC010000136">
    <property type="protein sequence ID" value="CAB4952485.1"/>
    <property type="molecule type" value="Genomic_DNA"/>
</dbReference>
<comment type="similarity">
    <text evidence="1">Belongs to the sigma-70 factor family. ECF subfamily.</text>
</comment>
<dbReference type="GO" id="GO:0006352">
    <property type="term" value="P:DNA-templated transcription initiation"/>
    <property type="evidence" value="ECO:0007669"/>
    <property type="project" value="InterPro"/>
</dbReference>
<dbReference type="InterPro" id="IPR013249">
    <property type="entry name" value="RNA_pol_sigma70_r4_t2"/>
</dbReference>
<evidence type="ECO:0000256" key="2">
    <source>
        <dbReference type="ARBA" id="ARBA00023015"/>
    </source>
</evidence>
<dbReference type="InterPro" id="IPR014284">
    <property type="entry name" value="RNA_pol_sigma-70_dom"/>
</dbReference>
<keyword evidence="2" id="KW-0805">Transcription regulation</keyword>
<dbReference type="SUPFAM" id="SSF88946">
    <property type="entry name" value="Sigma2 domain of RNA polymerase sigma factors"/>
    <property type="match status" value="1"/>
</dbReference>
<dbReference type="PANTHER" id="PTHR43133">
    <property type="entry name" value="RNA POLYMERASE ECF-TYPE SIGMA FACTO"/>
    <property type="match status" value="1"/>
</dbReference>
<dbReference type="EMBL" id="CAEMXZ010000094">
    <property type="protein sequence ID" value="CAB4324022.1"/>
    <property type="molecule type" value="Genomic_DNA"/>
</dbReference>
<keyword evidence="4" id="KW-0804">Transcription</keyword>